<dbReference type="SUPFAM" id="SSF50118">
    <property type="entry name" value="Cell growth inhibitor/plasmid maintenance toxic component"/>
    <property type="match status" value="1"/>
</dbReference>
<dbReference type="Pfam" id="PF02452">
    <property type="entry name" value="PemK_toxin"/>
    <property type="match status" value="1"/>
</dbReference>
<dbReference type="GO" id="GO:0016075">
    <property type="term" value="P:rRNA catabolic process"/>
    <property type="evidence" value="ECO:0007669"/>
    <property type="project" value="TreeGrafter"/>
</dbReference>
<dbReference type="KEGG" id="cfus:CYFUS_007630"/>
<dbReference type="EC" id="3.1.-.-" evidence="1"/>
<dbReference type="PIRSF" id="PIRSF033490">
    <property type="entry name" value="MazF"/>
    <property type="match status" value="1"/>
</dbReference>
<dbReference type="GO" id="GO:0004521">
    <property type="term" value="F:RNA endonuclease activity"/>
    <property type="evidence" value="ECO:0007669"/>
    <property type="project" value="TreeGrafter"/>
</dbReference>
<accession>A0A250JEW7</accession>
<dbReference type="PANTHER" id="PTHR33988">
    <property type="entry name" value="ENDORIBONUCLEASE MAZF-RELATED"/>
    <property type="match status" value="1"/>
</dbReference>
<gene>
    <name evidence="2" type="ORF">CYFUS_007630</name>
</gene>
<name>A0A250JEW7_9BACT</name>
<dbReference type="AlphaFoldDB" id="A0A250JEW7"/>
<evidence type="ECO:0000313" key="2">
    <source>
        <dbReference type="EMBL" id="ATB42153.1"/>
    </source>
</evidence>
<sequence>MKTNTEEPTDSRSARINRGDVFWIAPDDSRGPVPSYSHPHVVVQDDVFNHSRITTVVVCALTSNLHRASEPGNVLLEVGEGNLPKQSVVVVSQLSSVDKARLGERIGSLSDARVEQILAGLRFQQVSFFGR</sequence>
<dbReference type="Gene3D" id="2.30.30.110">
    <property type="match status" value="1"/>
</dbReference>
<dbReference type="RefSeq" id="WP_095989749.1">
    <property type="nucleotide sequence ID" value="NZ_CP022098.1"/>
</dbReference>
<keyword evidence="1" id="KW-0378">Hydrolase</keyword>
<evidence type="ECO:0000313" key="3">
    <source>
        <dbReference type="Proteomes" id="UP000217257"/>
    </source>
</evidence>
<dbReference type="GO" id="GO:0003677">
    <property type="term" value="F:DNA binding"/>
    <property type="evidence" value="ECO:0007669"/>
    <property type="project" value="InterPro"/>
</dbReference>
<keyword evidence="1" id="KW-0255">Endonuclease</keyword>
<comment type="similarity">
    <text evidence="1">Belongs to the PemK/MazF family.</text>
</comment>
<reference evidence="2 3" key="1">
    <citation type="submission" date="2017-06" db="EMBL/GenBank/DDBJ databases">
        <title>Sequencing and comparative analysis of myxobacterial genomes.</title>
        <authorList>
            <person name="Rupp O."/>
            <person name="Goesmann A."/>
            <person name="Sogaard-Andersen L."/>
        </authorList>
    </citation>
    <scope>NUCLEOTIDE SEQUENCE [LARGE SCALE GENOMIC DNA]</scope>
    <source>
        <strain evidence="2 3">DSM 52655</strain>
    </source>
</reference>
<proteinExistence type="inferred from homology"/>
<organism evidence="2 3">
    <name type="scientific">Cystobacter fuscus</name>
    <dbReference type="NCBI Taxonomy" id="43"/>
    <lineage>
        <taxon>Bacteria</taxon>
        <taxon>Pseudomonadati</taxon>
        <taxon>Myxococcota</taxon>
        <taxon>Myxococcia</taxon>
        <taxon>Myxococcales</taxon>
        <taxon>Cystobacterineae</taxon>
        <taxon>Archangiaceae</taxon>
        <taxon>Cystobacter</taxon>
    </lineage>
</organism>
<keyword evidence="1" id="KW-0540">Nuclease</keyword>
<dbReference type="GO" id="GO:0006402">
    <property type="term" value="P:mRNA catabolic process"/>
    <property type="evidence" value="ECO:0007669"/>
    <property type="project" value="TreeGrafter"/>
</dbReference>
<dbReference type="InterPro" id="IPR003477">
    <property type="entry name" value="PemK-like"/>
</dbReference>
<dbReference type="Proteomes" id="UP000217257">
    <property type="component" value="Chromosome"/>
</dbReference>
<dbReference type="InterPro" id="IPR011067">
    <property type="entry name" value="Plasmid_toxin/cell-grow_inhib"/>
</dbReference>
<dbReference type="PANTHER" id="PTHR33988:SF2">
    <property type="entry name" value="ENDORIBONUCLEASE MAZF"/>
    <property type="match status" value="1"/>
</dbReference>
<evidence type="ECO:0000256" key="1">
    <source>
        <dbReference type="PIRNR" id="PIRNR033490"/>
    </source>
</evidence>
<dbReference type="EMBL" id="CP022098">
    <property type="protein sequence ID" value="ATB42153.1"/>
    <property type="molecule type" value="Genomic_DNA"/>
</dbReference>
<dbReference type="GO" id="GO:0016787">
    <property type="term" value="F:hydrolase activity"/>
    <property type="evidence" value="ECO:0007669"/>
    <property type="project" value="UniProtKB-KW"/>
</dbReference>
<comment type="function">
    <text evidence="1">Toxic component of a type II toxin-antitoxin (TA) system.</text>
</comment>
<protein>
    <recommendedName>
        <fullName evidence="1">mRNA interferase</fullName>
        <ecNumber evidence="1">3.1.-.-</ecNumber>
    </recommendedName>
</protein>